<gene>
    <name evidence="1" type="ORF">ABJI51_15380</name>
</gene>
<dbReference type="RefSeq" id="WP_348951333.1">
    <property type="nucleotide sequence ID" value="NZ_JBDZYD010000005.1"/>
</dbReference>
<evidence type="ECO:0000313" key="2">
    <source>
        <dbReference type="Proteomes" id="UP001440984"/>
    </source>
</evidence>
<sequence length="111" mass="12392">MEQYQRNQARDFRAALVRLTWPAERQQAWLREIGVPGAADELALEFDDFRESVEHGAAAPVLAELDRLLTRMSGAANAHLWTAEALTTEPDWQRVRDLAGTALGLLPDHTG</sequence>
<proteinExistence type="predicted"/>
<accession>A0ABV0LEW6</accession>
<organism evidence="1 2">
    <name type="scientific">Amycolatopsis melonis</name>
    <dbReference type="NCBI Taxonomy" id="3156488"/>
    <lineage>
        <taxon>Bacteria</taxon>
        <taxon>Bacillati</taxon>
        <taxon>Actinomycetota</taxon>
        <taxon>Actinomycetes</taxon>
        <taxon>Pseudonocardiales</taxon>
        <taxon>Pseudonocardiaceae</taxon>
        <taxon>Amycolatopsis</taxon>
    </lineage>
</organism>
<dbReference type="EMBL" id="JBDZYD010000005">
    <property type="protein sequence ID" value="MEQ0560469.1"/>
    <property type="molecule type" value="Genomic_DNA"/>
</dbReference>
<protein>
    <recommendedName>
        <fullName evidence="3">CdiI immunity protein domain-containing protein</fullName>
    </recommendedName>
</protein>
<name>A0ABV0LEW6_9PSEU</name>
<evidence type="ECO:0008006" key="3">
    <source>
        <dbReference type="Google" id="ProtNLM"/>
    </source>
</evidence>
<dbReference type="Proteomes" id="UP001440984">
    <property type="component" value="Unassembled WGS sequence"/>
</dbReference>
<comment type="caution">
    <text evidence="1">The sequence shown here is derived from an EMBL/GenBank/DDBJ whole genome shotgun (WGS) entry which is preliminary data.</text>
</comment>
<reference evidence="1 2" key="1">
    <citation type="submission" date="2024-05" db="EMBL/GenBank/DDBJ databases">
        <authorList>
            <person name="Zhao H."/>
            <person name="Xu Y."/>
            <person name="Lin S."/>
            <person name="Spain J.C."/>
            <person name="Zhou N.-Y."/>
        </authorList>
    </citation>
    <scope>NUCLEOTIDE SEQUENCE [LARGE SCALE GENOMIC DNA]</scope>
    <source>
        <strain evidence="1 2">NEAU-NG30</strain>
    </source>
</reference>
<keyword evidence="2" id="KW-1185">Reference proteome</keyword>
<evidence type="ECO:0000313" key="1">
    <source>
        <dbReference type="EMBL" id="MEQ0560469.1"/>
    </source>
</evidence>